<dbReference type="GO" id="GO:0003676">
    <property type="term" value="F:nucleic acid binding"/>
    <property type="evidence" value="ECO:0007669"/>
    <property type="project" value="InterPro"/>
</dbReference>
<dbReference type="PANTHER" id="PTHR47074:SF21">
    <property type="entry name" value="RNASE H TYPE-1 DOMAIN-CONTAINING PROTEIN"/>
    <property type="match status" value="1"/>
</dbReference>
<dbReference type="Pfam" id="PF13456">
    <property type="entry name" value="RVT_3"/>
    <property type="match status" value="1"/>
</dbReference>
<dbReference type="AlphaFoldDB" id="A0A9Q1QE62"/>
<feature type="domain" description="RNase H type-1" evidence="1">
    <location>
        <begin position="113"/>
        <end position="164"/>
    </location>
</feature>
<keyword evidence="3" id="KW-1185">Reference proteome</keyword>
<evidence type="ECO:0000313" key="2">
    <source>
        <dbReference type="EMBL" id="KAJ8438241.1"/>
    </source>
</evidence>
<reference evidence="2" key="1">
    <citation type="submission" date="2022-04" db="EMBL/GenBank/DDBJ databases">
        <title>Carnegiea gigantea Genome sequencing and assembly v2.</title>
        <authorList>
            <person name="Copetti D."/>
            <person name="Sanderson M.J."/>
            <person name="Burquez A."/>
            <person name="Wojciechowski M.F."/>
        </authorList>
    </citation>
    <scope>NUCLEOTIDE SEQUENCE</scope>
    <source>
        <strain evidence="2">SGP5-SGP5p</strain>
        <tissue evidence="2">Aerial part</tissue>
    </source>
</reference>
<name>A0A9Q1QE62_9CARY</name>
<dbReference type="InterPro" id="IPR002156">
    <property type="entry name" value="RNaseH_domain"/>
</dbReference>
<proteinExistence type="predicted"/>
<evidence type="ECO:0000313" key="3">
    <source>
        <dbReference type="Proteomes" id="UP001153076"/>
    </source>
</evidence>
<dbReference type="OrthoDB" id="972793at2759"/>
<comment type="caution">
    <text evidence="2">The sequence shown here is derived from an EMBL/GenBank/DDBJ whole genome shotgun (WGS) entry which is preliminary data.</text>
</comment>
<sequence length="174" mass="20087">MASPFFDFNQLKRFCSVVEAFDAFKLAHLQHVEAFVAVMWTIWNSRNEHIYSKIIVPPEMTHRKALKFEHKYKEAVEHFLISWDNPSSSVWTPPTMGLVKFNFDGTNLRDWGDNNGDTLFMAAKQSPHFSGLEAKEANACLFALHIAWKYGYRKVLLEGDNSKAQTQTPLWVAF</sequence>
<dbReference type="PANTHER" id="PTHR47074">
    <property type="entry name" value="BNAC02G40300D PROTEIN"/>
    <property type="match status" value="1"/>
</dbReference>
<dbReference type="InterPro" id="IPR052929">
    <property type="entry name" value="RNase_H-like_EbsB-rel"/>
</dbReference>
<dbReference type="GO" id="GO:0004523">
    <property type="term" value="F:RNA-DNA hybrid ribonuclease activity"/>
    <property type="evidence" value="ECO:0007669"/>
    <property type="project" value="InterPro"/>
</dbReference>
<gene>
    <name evidence="2" type="ORF">Cgig2_003630</name>
</gene>
<dbReference type="Proteomes" id="UP001153076">
    <property type="component" value="Unassembled WGS sequence"/>
</dbReference>
<dbReference type="EMBL" id="JAKOGI010000263">
    <property type="protein sequence ID" value="KAJ8438241.1"/>
    <property type="molecule type" value="Genomic_DNA"/>
</dbReference>
<evidence type="ECO:0000259" key="1">
    <source>
        <dbReference type="Pfam" id="PF13456"/>
    </source>
</evidence>
<accession>A0A9Q1QE62</accession>
<protein>
    <recommendedName>
        <fullName evidence="1">RNase H type-1 domain-containing protein</fullName>
    </recommendedName>
</protein>
<organism evidence="2 3">
    <name type="scientific">Carnegiea gigantea</name>
    <dbReference type="NCBI Taxonomy" id="171969"/>
    <lineage>
        <taxon>Eukaryota</taxon>
        <taxon>Viridiplantae</taxon>
        <taxon>Streptophyta</taxon>
        <taxon>Embryophyta</taxon>
        <taxon>Tracheophyta</taxon>
        <taxon>Spermatophyta</taxon>
        <taxon>Magnoliopsida</taxon>
        <taxon>eudicotyledons</taxon>
        <taxon>Gunneridae</taxon>
        <taxon>Pentapetalae</taxon>
        <taxon>Caryophyllales</taxon>
        <taxon>Cactineae</taxon>
        <taxon>Cactaceae</taxon>
        <taxon>Cactoideae</taxon>
        <taxon>Echinocereeae</taxon>
        <taxon>Carnegiea</taxon>
    </lineage>
</organism>